<accession>A0ACB9YJZ4</accession>
<dbReference type="Proteomes" id="UP001497700">
    <property type="component" value="Unassembled WGS sequence"/>
</dbReference>
<gene>
    <name evidence="1" type="ORF">F4820DRAFT_466416</name>
</gene>
<evidence type="ECO:0000313" key="1">
    <source>
        <dbReference type="EMBL" id="KAI4859719.1"/>
    </source>
</evidence>
<evidence type="ECO:0000313" key="2">
    <source>
        <dbReference type="Proteomes" id="UP001497700"/>
    </source>
</evidence>
<organism evidence="1 2">
    <name type="scientific">Hypoxylon rubiginosum</name>
    <dbReference type="NCBI Taxonomy" id="110542"/>
    <lineage>
        <taxon>Eukaryota</taxon>
        <taxon>Fungi</taxon>
        <taxon>Dikarya</taxon>
        <taxon>Ascomycota</taxon>
        <taxon>Pezizomycotina</taxon>
        <taxon>Sordariomycetes</taxon>
        <taxon>Xylariomycetidae</taxon>
        <taxon>Xylariales</taxon>
        <taxon>Hypoxylaceae</taxon>
        <taxon>Hypoxylon</taxon>
    </lineage>
</organism>
<protein>
    <submittedName>
        <fullName evidence="1">Uncharacterized protein</fullName>
    </submittedName>
</protein>
<comment type="caution">
    <text evidence="1">The sequence shown here is derived from an EMBL/GenBank/DDBJ whole genome shotgun (WGS) entry which is preliminary data.</text>
</comment>
<sequence>MQDEAAGRQDFGRRLIPQVIDEISQRDPRRECFSIPRSSKPEDGWRQITFKEYSNAINHVARLIVEKCGLPPSGIIPTLAYIGPNDARYVIILVAAVKAGYKALFVSPRNSNDAQMNLLDKTDCRFICFPDSHREVVRPWLDKRNMLVIEAGPLDSWLSSHEAEPFPYGKTFEQAEWDPFVVLHTSGSTGLPKPVVIRHGMLAISDSHHLLPDFKGLPNSIRVWSEGPKRQFAPFPLFHAGGIYLFLARAIYWSNPVAFGIVDRLLSPDLVVECLDNLDVEGILLAPMILEQISRSDHYIKVLSKLKMVTFGGGSLNKEAGDILSNSGVKLMNALGATEFSPPPTYVHSNPSLWQYFLIDSDTFGAEWRKEIVDKDEAYRLVLVRKGGHPGYQACFYTFPDIDEYDTGDLFKPHPTLPDYWVYAGRSDGIIVFSNSEKLNPVTIEEQVEQHPLVKGALVIGSGRSQAGLLVEPHKQPENDNEEQQLLDSIWPSVEEVNKVTVAHGQIGRRFIMLSNPRKPLPRGGKGAIQRASTVKLYRAEIDRLYEKADEILDTDIVPINVESEHALMNSIREVFQTRLGPNGKNLDPDTGFFFAGIDSLQIMNASHLLRSSLEAAGHHVNITTRVVYSNPTLRRLAASIYSMLREGPESAVEVDDYDTETMEALWKKHVKDIPKARGGRRDPLDEGQTIILTGSTGNLGCYLLDLLIKSPVVKKVVCLNRAEDGGAKKQLEAMKERGLVSPYDGSKTTLLHANLSQPHFGLSLAVYNELLEDTDRIIHNAWPVNFNIPLESFEPQFQRLCNIAKFASGASKRVAVVFISSVGTADGWVSRKDGPVPEVRLEQMALAGIGYGQSKMIGSLIIEDAGKSGDFPAAIIRIGQIAGPEADAGCWAEHELIPSIVASSLYLKAIPSDLARLTRVDWVPVERSTASVLEIAGISQKVPAKDINGYFHVVNPTAVPWTQVAQAIQEFYGKDRIPELVSFREWVARLEKSSTRRGWDQNPGLKLLDTLRAMSAAADEPVVFDTQKTAARSPTLQATTVITPQMMKHWCKQWEF</sequence>
<keyword evidence="2" id="KW-1185">Reference proteome</keyword>
<dbReference type="EMBL" id="MU393616">
    <property type="protein sequence ID" value="KAI4859719.1"/>
    <property type="molecule type" value="Genomic_DNA"/>
</dbReference>
<name>A0ACB9YJZ4_9PEZI</name>
<proteinExistence type="predicted"/>
<reference evidence="1 2" key="1">
    <citation type="journal article" date="2022" name="New Phytol.">
        <title>Ecological generalism drives hyperdiversity of secondary metabolite gene clusters in xylarialean endophytes.</title>
        <authorList>
            <person name="Franco M.E.E."/>
            <person name="Wisecaver J.H."/>
            <person name="Arnold A.E."/>
            <person name="Ju Y.M."/>
            <person name="Slot J.C."/>
            <person name="Ahrendt S."/>
            <person name="Moore L.P."/>
            <person name="Eastman K.E."/>
            <person name="Scott K."/>
            <person name="Konkel Z."/>
            <person name="Mondo S.J."/>
            <person name="Kuo A."/>
            <person name="Hayes R.D."/>
            <person name="Haridas S."/>
            <person name="Andreopoulos B."/>
            <person name="Riley R."/>
            <person name="LaButti K."/>
            <person name="Pangilinan J."/>
            <person name="Lipzen A."/>
            <person name="Amirebrahimi M."/>
            <person name="Yan J."/>
            <person name="Adam C."/>
            <person name="Keymanesh K."/>
            <person name="Ng V."/>
            <person name="Louie K."/>
            <person name="Northen T."/>
            <person name="Drula E."/>
            <person name="Henrissat B."/>
            <person name="Hsieh H.M."/>
            <person name="Youens-Clark K."/>
            <person name="Lutzoni F."/>
            <person name="Miadlikowska J."/>
            <person name="Eastwood D.C."/>
            <person name="Hamelin R.C."/>
            <person name="Grigoriev I.V."/>
            <person name="U'Ren J.M."/>
        </authorList>
    </citation>
    <scope>NUCLEOTIDE SEQUENCE [LARGE SCALE GENOMIC DNA]</scope>
    <source>
        <strain evidence="1 2">CBS 119005</strain>
    </source>
</reference>